<dbReference type="PROSITE" id="PS51257">
    <property type="entry name" value="PROKAR_LIPOPROTEIN"/>
    <property type="match status" value="1"/>
</dbReference>
<gene>
    <name evidence="3" type="ORF">FRC96_20160</name>
</gene>
<dbReference type="Gene3D" id="3.40.390.10">
    <property type="entry name" value="Collagenase (Catalytic Domain)"/>
    <property type="match status" value="1"/>
</dbReference>
<evidence type="ECO:0000313" key="3">
    <source>
        <dbReference type="EMBL" id="TXD31789.1"/>
    </source>
</evidence>
<dbReference type="OrthoDB" id="5524734at2"/>
<name>A0A5C6X632_9DELT</name>
<feature type="signal peptide" evidence="2">
    <location>
        <begin position="1"/>
        <end position="18"/>
    </location>
</feature>
<evidence type="ECO:0000256" key="2">
    <source>
        <dbReference type="SAM" id="SignalP"/>
    </source>
</evidence>
<evidence type="ECO:0000313" key="4">
    <source>
        <dbReference type="Proteomes" id="UP000321046"/>
    </source>
</evidence>
<comment type="caution">
    <text evidence="3">The sequence shown here is derived from an EMBL/GenBank/DDBJ whole genome shotgun (WGS) entry which is preliminary data.</text>
</comment>
<reference evidence="3 4" key="1">
    <citation type="submission" date="2019-08" db="EMBL/GenBank/DDBJ databases">
        <title>Bradymonadales sp. TMQ2.</title>
        <authorList>
            <person name="Liang Q."/>
        </authorList>
    </citation>
    <scope>NUCLEOTIDE SEQUENCE [LARGE SCALE GENOMIC DNA]</scope>
    <source>
        <strain evidence="3 4">TMQ2</strain>
    </source>
</reference>
<dbReference type="InterPro" id="IPR024079">
    <property type="entry name" value="MetalloPept_cat_dom_sf"/>
</dbReference>
<keyword evidence="2" id="KW-0732">Signal</keyword>
<feature type="region of interest" description="Disordered" evidence="1">
    <location>
        <begin position="25"/>
        <end position="65"/>
    </location>
</feature>
<protein>
    <recommendedName>
        <fullName evidence="5">Peptidase M43 pregnancy-associated plasma-A domain-containing protein</fullName>
    </recommendedName>
</protein>
<accession>A0A5C6X632</accession>
<dbReference type="SUPFAM" id="SSF55486">
    <property type="entry name" value="Metalloproteases ('zincins'), catalytic domain"/>
    <property type="match status" value="1"/>
</dbReference>
<organism evidence="3 4">
    <name type="scientific">Lujinxingia vulgaris</name>
    <dbReference type="NCBI Taxonomy" id="2600176"/>
    <lineage>
        <taxon>Bacteria</taxon>
        <taxon>Deltaproteobacteria</taxon>
        <taxon>Bradymonadales</taxon>
        <taxon>Lujinxingiaceae</taxon>
        <taxon>Lujinxingia</taxon>
    </lineage>
</organism>
<feature type="chain" id="PRO_5022710844" description="Peptidase M43 pregnancy-associated plasma-A domain-containing protein" evidence="2">
    <location>
        <begin position="19"/>
        <end position="502"/>
    </location>
</feature>
<dbReference type="GO" id="GO:0008237">
    <property type="term" value="F:metallopeptidase activity"/>
    <property type="evidence" value="ECO:0007669"/>
    <property type="project" value="InterPro"/>
</dbReference>
<sequence>MRPSSFALLLVPGLVCLAAACSQSTEPSPEQPIIVVEDPVPDASDPSTLPDAGVDPDPDATAETGRVDGEACESDANCRSGFCAPDPDWPGGYCTTVDCETRVDCASDGENNACLHPGRGSNFCVRLCTSNDECREGYVCQGLSQTEGYCAPNPAPPFDGPGDDFPFEVSCTPSPEGRASLAFDVSDDLHSYTVVPFVSSGRRLFPSSVTSDLDGTSFNLRQENGFQSTGAQLFGFINPTIFPAVPDDIGKIREGAHTYRLSTDDSEVCHYLLERPTRGTEIDLNIYLVGLSYLGLNANTAANHDDLQDILATVESIYNQADVSLGQVRYFSVPEDAEEAYSVVRSEADVARLAMLTEAPGTDADSMLSANLILVQNFDFTDSAGTLGISMGIPGAPALHGSGISGVALTGEYIGRGGSRFDGNAFTANIIAHELGHFLGLFHTTESTARNFDPLDDTPRCTEGFPESCPDLGNLMFPLADPGNFTVTADQAHVIGVNPLVK</sequence>
<evidence type="ECO:0000256" key="1">
    <source>
        <dbReference type="SAM" id="MobiDB-lite"/>
    </source>
</evidence>
<proteinExistence type="predicted"/>
<evidence type="ECO:0008006" key="5">
    <source>
        <dbReference type="Google" id="ProtNLM"/>
    </source>
</evidence>
<dbReference type="EMBL" id="VOSL01000145">
    <property type="protein sequence ID" value="TXD31789.1"/>
    <property type="molecule type" value="Genomic_DNA"/>
</dbReference>
<dbReference type="AlphaFoldDB" id="A0A5C6X632"/>
<dbReference type="RefSeq" id="WP_146977277.1">
    <property type="nucleotide sequence ID" value="NZ_VOSL01000145.1"/>
</dbReference>
<dbReference type="Proteomes" id="UP000321046">
    <property type="component" value="Unassembled WGS sequence"/>
</dbReference>